<dbReference type="EMBL" id="BMYU01000002">
    <property type="protein sequence ID" value="GGX36686.1"/>
    <property type="molecule type" value="Genomic_DNA"/>
</dbReference>
<sequence length="158" mass="17215">MRLTSYTDYTLRTLMYLAMHPEQLVTIQDIVSLHDISKNHLTKVVHQLGLSGLIETVRGRNGGIRLAKPADQIVIGDVIRMAESDFDMAECFQSDSGSQCAYARACHLKGVLHQATQAYLAVLDKVTLADITGANSTNNQAAQPVTISLDLLTKKSAS</sequence>
<dbReference type="NCBIfam" id="TIGR00738">
    <property type="entry name" value="rrf2_super"/>
    <property type="match status" value="1"/>
</dbReference>
<comment type="caution">
    <text evidence="2">The sequence shown here is derived from an EMBL/GenBank/DDBJ whole genome shotgun (WGS) entry which is preliminary data.</text>
</comment>
<dbReference type="Pfam" id="PF02082">
    <property type="entry name" value="Rrf2"/>
    <property type="match status" value="1"/>
</dbReference>
<dbReference type="GO" id="GO:0003677">
    <property type="term" value="F:DNA binding"/>
    <property type="evidence" value="ECO:0007669"/>
    <property type="project" value="UniProtKB-KW"/>
</dbReference>
<gene>
    <name evidence="2" type="ORF">GCM10010946_13210</name>
</gene>
<evidence type="ECO:0000313" key="3">
    <source>
        <dbReference type="Proteomes" id="UP000653343"/>
    </source>
</evidence>
<dbReference type="PANTHER" id="PTHR33221:SF4">
    <property type="entry name" value="HTH-TYPE TRANSCRIPTIONAL REPRESSOR NSRR"/>
    <property type="match status" value="1"/>
</dbReference>
<dbReference type="InterPro" id="IPR030489">
    <property type="entry name" value="TR_Rrf2-type_CS"/>
</dbReference>
<dbReference type="SUPFAM" id="SSF46785">
    <property type="entry name" value="Winged helix' DNA-binding domain"/>
    <property type="match status" value="1"/>
</dbReference>
<dbReference type="PROSITE" id="PS01332">
    <property type="entry name" value="HTH_RRF2_1"/>
    <property type="match status" value="1"/>
</dbReference>
<dbReference type="InterPro" id="IPR036390">
    <property type="entry name" value="WH_DNA-bd_sf"/>
</dbReference>
<keyword evidence="1 2" id="KW-0238">DNA-binding</keyword>
<dbReference type="PANTHER" id="PTHR33221">
    <property type="entry name" value="WINGED HELIX-TURN-HELIX TRANSCRIPTIONAL REGULATOR, RRF2 FAMILY"/>
    <property type="match status" value="1"/>
</dbReference>
<dbReference type="RefSeq" id="WP_189356250.1">
    <property type="nucleotide sequence ID" value="NZ_BMYU01000002.1"/>
</dbReference>
<name>A0ABQ2XVW6_9BURK</name>
<dbReference type="InterPro" id="IPR036388">
    <property type="entry name" value="WH-like_DNA-bd_sf"/>
</dbReference>
<protein>
    <submittedName>
        <fullName evidence="2">DNA-binding protein</fullName>
    </submittedName>
</protein>
<proteinExistence type="predicted"/>
<evidence type="ECO:0000256" key="1">
    <source>
        <dbReference type="ARBA" id="ARBA00023125"/>
    </source>
</evidence>
<evidence type="ECO:0000313" key="2">
    <source>
        <dbReference type="EMBL" id="GGX36686.1"/>
    </source>
</evidence>
<dbReference type="Gene3D" id="1.10.10.10">
    <property type="entry name" value="Winged helix-like DNA-binding domain superfamily/Winged helix DNA-binding domain"/>
    <property type="match status" value="1"/>
</dbReference>
<keyword evidence="3" id="KW-1185">Reference proteome</keyword>
<accession>A0ABQ2XVW6</accession>
<reference evidence="3" key="1">
    <citation type="journal article" date="2019" name="Int. J. Syst. Evol. Microbiol.">
        <title>The Global Catalogue of Microorganisms (GCM) 10K type strain sequencing project: providing services to taxonomists for standard genome sequencing and annotation.</title>
        <authorList>
            <consortium name="The Broad Institute Genomics Platform"/>
            <consortium name="The Broad Institute Genome Sequencing Center for Infectious Disease"/>
            <person name="Wu L."/>
            <person name="Ma J."/>
        </authorList>
    </citation>
    <scope>NUCLEOTIDE SEQUENCE [LARGE SCALE GENOMIC DNA]</scope>
    <source>
        <strain evidence="3">KCTC 23917</strain>
    </source>
</reference>
<dbReference type="PROSITE" id="PS51197">
    <property type="entry name" value="HTH_RRF2_2"/>
    <property type="match status" value="1"/>
</dbReference>
<dbReference type="InterPro" id="IPR000944">
    <property type="entry name" value="Tscrpt_reg_Rrf2"/>
</dbReference>
<organism evidence="2 3">
    <name type="scientific">Undibacterium squillarum</name>
    <dbReference type="NCBI Taxonomy" id="1131567"/>
    <lineage>
        <taxon>Bacteria</taxon>
        <taxon>Pseudomonadati</taxon>
        <taxon>Pseudomonadota</taxon>
        <taxon>Betaproteobacteria</taxon>
        <taxon>Burkholderiales</taxon>
        <taxon>Oxalobacteraceae</taxon>
        <taxon>Undibacterium</taxon>
    </lineage>
</organism>
<dbReference type="Proteomes" id="UP000653343">
    <property type="component" value="Unassembled WGS sequence"/>
</dbReference>